<feature type="domain" description="Peptidase C1A papain C-terminal" evidence="8">
    <location>
        <begin position="136"/>
        <end position="353"/>
    </location>
</feature>
<comment type="similarity">
    <text evidence="1">Belongs to the peptidase C1 family.</text>
</comment>
<evidence type="ECO:0000256" key="7">
    <source>
        <dbReference type="ARBA" id="ARBA00023157"/>
    </source>
</evidence>
<keyword evidence="5" id="KW-0788">Thiol protease</keyword>
<keyword evidence="6" id="KW-0865">Zymogen</keyword>
<gene>
    <name evidence="10" type="ORF">CDL15_Pgr001490</name>
    <name evidence="11" type="ORF">CRG98_037030</name>
</gene>
<dbReference type="CDD" id="cd02248">
    <property type="entry name" value="Peptidase_C1A"/>
    <property type="match status" value="1"/>
</dbReference>
<dbReference type="InterPro" id="IPR013128">
    <property type="entry name" value="Peptidase_C1A"/>
</dbReference>
<dbReference type="Pfam" id="PF08246">
    <property type="entry name" value="Inhibitor_I29"/>
    <property type="match status" value="1"/>
</dbReference>
<dbReference type="Proteomes" id="UP000197138">
    <property type="component" value="Unassembled WGS sequence"/>
</dbReference>
<evidence type="ECO:0000256" key="4">
    <source>
        <dbReference type="ARBA" id="ARBA00022801"/>
    </source>
</evidence>
<reference evidence="12" key="1">
    <citation type="journal article" date="2017" name="Plant J.">
        <title>The pomegranate (Punica granatum L.) genome and the genomics of punicalagin biosynthesis.</title>
        <authorList>
            <person name="Qin G."/>
            <person name="Xu C."/>
            <person name="Ming R."/>
            <person name="Tang H."/>
            <person name="Guyot R."/>
            <person name="Kramer E.M."/>
            <person name="Hu Y."/>
            <person name="Yi X."/>
            <person name="Qi Y."/>
            <person name="Xu X."/>
            <person name="Gao Z."/>
            <person name="Pan H."/>
            <person name="Jian J."/>
            <person name="Tian Y."/>
            <person name="Yue Z."/>
            <person name="Xu Y."/>
        </authorList>
    </citation>
    <scope>NUCLEOTIDE SEQUENCE [LARGE SCALE GENOMIC DNA]</scope>
    <source>
        <strain evidence="12">cv. Dabenzi</strain>
    </source>
</reference>
<dbReference type="Proteomes" id="UP000233551">
    <property type="component" value="Unassembled WGS sequence"/>
</dbReference>
<evidence type="ECO:0000256" key="5">
    <source>
        <dbReference type="ARBA" id="ARBA00022807"/>
    </source>
</evidence>
<evidence type="ECO:0000313" key="12">
    <source>
        <dbReference type="Proteomes" id="UP000197138"/>
    </source>
</evidence>
<evidence type="ECO:0000313" key="13">
    <source>
        <dbReference type="Proteomes" id="UP000233551"/>
    </source>
</evidence>
<evidence type="ECO:0000256" key="1">
    <source>
        <dbReference type="ARBA" id="ARBA00008455"/>
    </source>
</evidence>
<dbReference type="PRINTS" id="PR00705">
    <property type="entry name" value="PAPAIN"/>
</dbReference>
<evidence type="ECO:0000313" key="10">
    <source>
        <dbReference type="EMBL" id="OWM73376.1"/>
    </source>
</evidence>
<dbReference type="InterPro" id="IPR038765">
    <property type="entry name" value="Papain-like_cys_pep_sf"/>
</dbReference>
<dbReference type="PROSITE" id="PS00139">
    <property type="entry name" value="THIOL_PROTEASE_CYS"/>
    <property type="match status" value="1"/>
</dbReference>
<dbReference type="EMBL" id="PGOL01003144">
    <property type="protein sequence ID" value="PKI42585.1"/>
    <property type="molecule type" value="Genomic_DNA"/>
</dbReference>
<accession>A0A218WL54</accession>
<evidence type="ECO:0000256" key="2">
    <source>
        <dbReference type="ARBA" id="ARBA00022670"/>
    </source>
</evidence>
<sequence length="354" mass="40306">MATRDVAAALIIVVSIIILSDPLHAWLFTNETEWRCPEHHRTSIEQRYENWLDRYGRKNRTDAERQYRFGIYRENVQFIDYVNSLNLPFKLTDNKFAEMTNQEFRNTYLGLRQRPGMQYHLLKKIKNETNEDSVNLPLTVDWRRRGAVTPVKDQGQCGSCWAFSAVAAVEGINKLMTGYLVSLSEQELVDCDRDREDNGCNGGLMEHAFSFITRNGGITTERYYPYVGRNDRCNGGKERSHIVTIKGYHKVAPNSEYSLRVAASRQPVSVSIDASGMFFQFYAGGILTGLFCGHNLDHGVTVVGYGVERGAKYWLVKNSWSASWGERGYVRIQRDISDGRGACGIAMDASYPFK</sequence>
<evidence type="ECO:0008006" key="14">
    <source>
        <dbReference type="Google" id="ProtNLM"/>
    </source>
</evidence>
<dbReference type="GO" id="GO:0008234">
    <property type="term" value="F:cysteine-type peptidase activity"/>
    <property type="evidence" value="ECO:0007669"/>
    <property type="project" value="UniProtKB-KW"/>
</dbReference>
<comment type="caution">
    <text evidence="10">The sequence shown here is derived from an EMBL/GenBank/DDBJ whole genome shotgun (WGS) entry which is preliminary data.</text>
</comment>
<organism evidence="10 12">
    <name type="scientific">Punica granatum</name>
    <name type="common">Pomegranate</name>
    <dbReference type="NCBI Taxonomy" id="22663"/>
    <lineage>
        <taxon>Eukaryota</taxon>
        <taxon>Viridiplantae</taxon>
        <taxon>Streptophyta</taxon>
        <taxon>Embryophyta</taxon>
        <taxon>Tracheophyta</taxon>
        <taxon>Spermatophyta</taxon>
        <taxon>Magnoliopsida</taxon>
        <taxon>eudicotyledons</taxon>
        <taxon>Gunneridae</taxon>
        <taxon>Pentapetalae</taxon>
        <taxon>rosids</taxon>
        <taxon>malvids</taxon>
        <taxon>Myrtales</taxon>
        <taxon>Lythraceae</taxon>
        <taxon>Punica</taxon>
    </lineage>
</organism>
<dbReference type="PROSITE" id="PS00640">
    <property type="entry name" value="THIOL_PROTEASE_ASN"/>
    <property type="match status" value="1"/>
</dbReference>
<dbReference type="InterPro" id="IPR025661">
    <property type="entry name" value="Pept_asp_AS"/>
</dbReference>
<dbReference type="InterPro" id="IPR013201">
    <property type="entry name" value="Prot_inhib_I29"/>
</dbReference>
<feature type="domain" description="Cathepsin propeptide inhibitor" evidence="9">
    <location>
        <begin position="48"/>
        <end position="104"/>
    </location>
</feature>
<proteinExistence type="inferred from homology"/>
<evidence type="ECO:0000313" key="11">
    <source>
        <dbReference type="EMBL" id="PKI42585.1"/>
    </source>
</evidence>
<keyword evidence="4" id="KW-0378">Hydrolase</keyword>
<evidence type="ECO:0000259" key="9">
    <source>
        <dbReference type="SMART" id="SM00848"/>
    </source>
</evidence>
<protein>
    <recommendedName>
        <fullName evidence="14">Ervatamin-B-like</fullName>
    </recommendedName>
</protein>
<keyword evidence="7" id="KW-1015">Disulfide bond</keyword>
<dbReference type="PANTHER" id="PTHR12411">
    <property type="entry name" value="CYSTEINE PROTEASE FAMILY C1-RELATED"/>
    <property type="match status" value="1"/>
</dbReference>
<dbReference type="Gene3D" id="3.90.70.10">
    <property type="entry name" value="Cysteine proteinases"/>
    <property type="match status" value="1"/>
</dbReference>
<name>A0A218WL54_PUNGR</name>
<dbReference type="GO" id="GO:0006508">
    <property type="term" value="P:proteolysis"/>
    <property type="evidence" value="ECO:0007669"/>
    <property type="project" value="UniProtKB-KW"/>
</dbReference>
<keyword evidence="2" id="KW-0645">Protease</keyword>
<dbReference type="InterPro" id="IPR000169">
    <property type="entry name" value="Pept_cys_AS"/>
</dbReference>
<dbReference type="PROSITE" id="PS00639">
    <property type="entry name" value="THIOL_PROTEASE_HIS"/>
    <property type="match status" value="1"/>
</dbReference>
<dbReference type="SUPFAM" id="SSF54001">
    <property type="entry name" value="Cysteine proteinases"/>
    <property type="match status" value="1"/>
</dbReference>
<dbReference type="EMBL" id="MTKT01003953">
    <property type="protein sequence ID" value="OWM73376.1"/>
    <property type="molecule type" value="Genomic_DNA"/>
</dbReference>
<dbReference type="FunFam" id="3.90.70.10:FF:000023">
    <property type="entry name" value="Senescence-specific cysteine protease SAG39"/>
    <property type="match status" value="1"/>
</dbReference>
<dbReference type="InterPro" id="IPR000668">
    <property type="entry name" value="Peptidase_C1A_C"/>
</dbReference>
<reference evidence="11 13" key="3">
    <citation type="submission" date="2017-11" db="EMBL/GenBank/DDBJ databases">
        <title>De-novo sequencing of pomegranate (Punica granatum L.) genome.</title>
        <authorList>
            <person name="Akparov Z."/>
            <person name="Amiraslanov A."/>
            <person name="Hajiyeva S."/>
            <person name="Abbasov M."/>
            <person name="Kaur K."/>
            <person name="Hamwieh A."/>
            <person name="Solovyev V."/>
            <person name="Salamov A."/>
            <person name="Braich B."/>
            <person name="Kosarev P."/>
            <person name="Mahmoud A."/>
            <person name="Hajiyev E."/>
            <person name="Babayeva S."/>
            <person name="Izzatullayeva V."/>
            <person name="Mammadov A."/>
            <person name="Mammadov A."/>
            <person name="Sharifova S."/>
            <person name="Ojaghi J."/>
            <person name="Eynullazada K."/>
            <person name="Bayramov B."/>
            <person name="Abdulazimova A."/>
            <person name="Shahmuradov I."/>
        </authorList>
    </citation>
    <scope>NUCLEOTIDE SEQUENCE [LARGE SCALE GENOMIC DNA]</scope>
    <source>
        <strain evidence="11">AG2017</strain>
        <strain evidence="13">cv. AG2017</strain>
        <tissue evidence="11">Leaf</tissue>
    </source>
</reference>
<dbReference type="SMART" id="SM00848">
    <property type="entry name" value="Inhibitor_I29"/>
    <property type="match status" value="1"/>
</dbReference>
<reference evidence="10" key="2">
    <citation type="submission" date="2017-06" db="EMBL/GenBank/DDBJ databases">
        <title>The pomegranate genome and the genomics of punicalagin biosynthesis.</title>
        <authorList>
            <person name="Xu C."/>
        </authorList>
    </citation>
    <scope>NUCLEOTIDE SEQUENCE [LARGE SCALE GENOMIC DNA]</scope>
    <source>
        <tissue evidence="10">Fresh leaf</tissue>
    </source>
</reference>
<evidence type="ECO:0000259" key="8">
    <source>
        <dbReference type="SMART" id="SM00645"/>
    </source>
</evidence>
<keyword evidence="13" id="KW-1185">Reference proteome</keyword>
<dbReference type="AlphaFoldDB" id="A0A218WL54"/>
<dbReference type="InterPro" id="IPR025660">
    <property type="entry name" value="Pept_his_AS"/>
</dbReference>
<evidence type="ECO:0000256" key="6">
    <source>
        <dbReference type="ARBA" id="ARBA00023145"/>
    </source>
</evidence>
<keyword evidence="3" id="KW-0732">Signal</keyword>
<evidence type="ECO:0000256" key="3">
    <source>
        <dbReference type="ARBA" id="ARBA00022729"/>
    </source>
</evidence>
<dbReference type="Pfam" id="PF00112">
    <property type="entry name" value="Peptidase_C1"/>
    <property type="match status" value="1"/>
</dbReference>
<dbReference type="STRING" id="22663.A0A218WL54"/>
<dbReference type="InterPro" id="IPR039417">
    <property type="entry name" value="Peptidase_C1A_papain-like"/>
</dbReference>
<dbReference type="SMART" id="SM00645">
    <property type="entry name" value="Pept_C1"/>
    <property type="match status" value="1"/>
</dbReference>